<keyword evidence="1" id="KW-0812">Transmembrane</keyword>
<feature type="transmembrane region" description="Helical" evidence="1">
    <location>
        <begin position="111"/>
        <end position="131"/>
    </location>
</feature>
<evidence type="ECO:0000259" key="2">
    <source>
        <dbReference type="Pfam" id="PF10615"/>
    </source>
</evidence>
<evidence type="ECO:0000256" key="1">
    <source>
        <dbReference type="SAM" id="Phobius"/>
    </source>
</evidence>
<sequence>MASASVEAATRTRIVNHMNKDHQRELANYLRHFCKLPEWRVAQPVMKDISLDNLTIQSTDGATHLIPFDPPMNSFSEARNRVVEMDKTARKALGLADVDITVYAAPRGVDVLVFGAVVFYYVCFFTLPWAVEGSPIWAFWDAVFPGGAGVYRWVVKTIFVPVLGIHLTEMAILHRTRMRPYGIVAGTGVWWKWMGSCFFEGYPSFRRFDRLVAEKRGLKETKGGKGR</sequence>
<comment type="caution">
    <text evidence="3">The sequence shown here is derived from an EMBL/GenBank/DDBJ whole genome shotgun (WGS) entry which is preliminary data.</text>
</comment>
<protein>
    <recommendedName>
        <fullName evidence="2">DUF2470 domain-containing protein</fullName>
    </recommendedName>
</protein>
<keyword evidence="1" id="KW-0472">Membrane</keyword>
<dbReference type="PANTHER" id="PTHR37783">
    <property type="entry name" value="MEMBRANE PROTEIN, PUTATIVE (AFU_ORTHOLOGUE AFUA_1G04315)-RELATED"/>
    <property type="match status" value="1"/>
</dbReference>
<gene>
    <name evidence="3" type="ORF">jhhlp_001081</name>
</gene>
<accession>A0A2N3NH83</accession>
<dbReference type="Proteomes" id="UP000233524">
    <property type="component" value="Unassembled WGS sequence"/>
</dbReference>
<dbReference type="VEuPathDB" id="FungiDB:jhhlp_001081"/>
<dbReference type="Pfam" id="PF10615">
    <property type="entry name" value="DUF2470"/>
    <property type="match status" value="1"/>
</dbReference>
<reference evidence="3 4" key="1">
    <citation type="journal article" date="2017" name="G3 (Bethesda)">
        <title>First Draft Genome Sequence of the Pathogenic Fungus Lomentospora prolificans (Formerly Scedosporium prolificans).</title>
        <authorList>
            <person name="Luo R."/>
            <person name="Zimin A."/>
            <person name="Workman R."/>
            <person name="Fan Y."/>
            <person name="Pertea G."/>
            <person name="Grossman N."/>
            <person name="Wear M.P."/>
            <person name="Jia B."/>
            <person name="Miller H."/>
            <person name="Casadevall A."/>
            <person name="Timp W."/>
            <person name="Zhang S.X."/>
            <person name="Salzberg S.L."/>
        </authorList>
    </citation>
    <scope>NUCLEOTIDE SEQUENCE [LARGE SCALE GENOMIC DNA]</scope>
    <source>
        <strain evidence="3 4">JHH-5317</strain>
    </source>
</reference>
<name>A0A2N3NH83_9PEZI</name>
<keyword evidence="4" id="KW-1185">Reference proteome</keyword>
<evidence type="ECO:0000313" key="4">
    <source>
        <dbReference type="Proteomes" id="UP000233524"/>
    </source>
</evidence>
<dbReference type="Gene3D" id="3.20.180.10">
    <property type="entry name" value="PNP-oxidase-like"/>
    <property type="match status" value="1"/>
</dbReference>
<dbReference type="EMBL" id="NLAX01000004">
    <property type="protein sequence ID" value="PKS11788.1"/>
    <property type="molecule type" value="Genomic_DNA"/>
</dbReference>
<evidence type="ECO:0000313" key="3">
    <source>
        <dbReference type="EMBL" id="PKS11788.1"/>
    </source>
</evidence>
<keyword evidence="1" id="KW-1133">Transmembrane helix</keyword>
<feature type="domain" description="DUF2470" evidence="2">
    <location>
        <begin position="12"/>
        <end position="85"/>
    </location>
</feature>
<dbReference type="InterPro" id="IPR019595">
    <property type="entry name" value="DUF2470"/>
</dbReference>
<dbReference type="AlphaFoldDB" id="A0A2N3NH83"/>
<organism evidence="3 4">
    <name type="scientific">Lomentospora prolificans</name>
    <dbReference type="NCBI Taxonomy" id="41688"/>
    <lineage>
        <taxon>Eukaryota</taxon>
        <taxon>Fungi</taxon>
        <taxon>Dikarya</taxon>
        <taxon>Ascomycota</taxon>
        <taxon>Pezizomycotina</taxon>
        <taxon>Sordariomycetes</taxon>
        <taxon>Hypocreomycetidae</taxon>
        <taxon>Microascales</taxon>
        <taxon>Microascaceae</taxon>
        <taxon>Lomentospora</taxon>
    </lineage>
</organism>
<proteinExistence type="predicted"/>
<dbReference type="InParanoid" id="A0A2N3NH83"/>
<dbReference type="PANTHER" id="PTHR37783:SF1">
    <property type="entry name" value="MEMBRANE PROTEIN, PUTATIVE (AFU_ORTHOLOGUE AFUA_1G04315)-RELATED"/>
    <property type="match status" value="1"/>
</dbReference>
<feature type="transmembrane region" description="Helical" evidence="1">
    <location>
        <begin position="151"/>
        <end position="173"/>
    </location>
</feature>
<dbReference type="OrthoDB" id="5553410at2759"/>
<dbReference type="InterPro" id="IPR037119">
    <property type="entry name" value="Haem_oxidase_HugZ-like_sf"/>
</dbReference>